<sequence>MENNNDNKRELTGDLSSMPLADVFQWISLSKRTGELYLQSDNDEISISFIKGEIAHSSTNQPRFLLGQLFLQYGKIDKQQLIKALGVQKKERKALGKVLVELSYITSEDLEKIVHIQIRDVIFYILTLKSCFFNFVDKEVTTGIGHLVQVDEVLMKCMKRIDLYNDMLEHFSEKSIPEAKGYEGWLKQYINSRNNVSRIIRLAGGDWFDIYKEIFNGISSGQIVVREESEEDVEDPVLEFLVALELFNKNKIYESYKIVHSLVRHHSAKEQIRKFYSNLKLFISRYFYKIYGGENSCFTLNRAKLFDENIHISATEGFVLSRIEEYPCVNMLEKAVNLDKVEIFLIIDKLYRLNLLSLKRKLKNKTELIGLDVISGLLSVYKRELSGEMEIITEDLTARLFFNGGRLKFLFSTTDKYDIKRYLVKKGSYKINEKAYEQDVEGFIQKLMNDNDLSVQDLQPIFKIYQNMIFYELLSHKVISIIFYHEKNFPGIFNININLVYLIIFSVVSNNIILENKLDFFYDYEILKDKQKLLEETAELNIVRQILDDFEDNYIGKEKLKNYDKTQLSILNMFFKLGYLREVAKPEIPLEDLQSFLAEIRNKNSFEIFGVDEKSFDLDSIKEQYIKFTKKYHPDLFANKEHKETAQEIFEMIKSAYDYLLEEEQHRKNKNEEGTKVDVKSIFMAEQLITSGRVYLNMGRMSDAIDAFKRAYENYSDDEEVKAYYGLAKVRSGEQKKGFEILKECDIESFDEPELYIAYIEAAIKLKKKKEASALIDKAIAKYSEYSKRLNVYKNRLKHM</sequence>
<dbReference type="PROSITE" id="PS50005">
    <property type="entry name" value="TPR"/>
    <property type="match status" value="1"/>
</dbReference>
<reference evidence="3 4" key="1">
    <citation type="submission" date="2019-08" db="EMBL/GenBank/DDBJ databases">
        <title>Genomic characterization of a novel candidate phylum (ARYD3) from a high temperature, high salinity tertiary oil reservoir in north central Oklahoma, USA.</title>
        <authorList>
            <person name="Youssef N.H."/>
            <person name="Yadav A."/>
            <person name="Elshahed M.S."/>
        </authorList>
    </citation>
    <scope>NUCLEOTIDE SEQUENCE [LARGE SCALE GENOMIC DNA]</scope>
    <source>
        <strain evidence="3">ARYD1</strain>
    </source>
</reference>
<dbReference type="InterPro" id="IPR011990">
    <property type="entry name" value="TPR-like_helical_dom_sf"/>
</dbReference>
<name>A0A5D0MPD4_FLESI</name>
<dbReference type="PROSITE" id="PS50076">
    <property type="entry name" value="DNAJ_2"/>
    <property type="match status" value="1"/>
</dbReference>
<dbReference type="SUPFAM" id="SSF46565">
    <property type="entry name" value="Chaperone J-domain"/>
    <property type="match status" value="1"/>
</dbReference>
<feature type="domain" description="J" evidence="2">
    <location>
        <begin position="604"/>
        <end position="674"/>
    </location>
</feature>
<dbReference type="Gene3D" id="1.25.40.10">
    <property type="entry name" value="Tetratricopeptide repeat domain"/>
    <property type="match status" value="1"/>
</dbReference>
<dbReference type="PANTHER" id="PTHR36304">
    <property type="entry name" value="DOMAIN GTPASE-ACTIVATING PROTEIN, PUTATIVE-RELATED-RELATED"/>
    <property type="match status" value="1"/>
</dbReference>
<dbReference type="Proteomes" id="UP000323337">
    <property type="component" value="Unassembled WGS sequence"/>
</dbReference>
<organism evidence="3 4">
    <name type="scientific">Flexistipes sinusarabici</name>
    <dbReference type="NCBI Taxonomy" id="2352"/>
    <lineage>
        <taxon>Bacteria</taxon>
        <taxon>Pseudomonadati</taxon>
        <taxon>Deferribacterota</taxon>
        <taxon>Deferribacteres</taxon>
        <taxon>Deferribacterales</taxon>
        <taxon>Flexistipitaceae</taxon>
        <taxon>Flexistipes</taxon>
    </lineage>
</organism>
<dbReference type="InterPro" id="IPR001623">
    <property type="entry name" value="DnaJ_domain"/>
</dbReference>
<proteinExistence type="predicted"/>
<protein>
    <submittedName>
        <fullName evidence="3">DUF4388 domain-containing protein</fullName>
    </submittedName>
</protein>
<accession>A0A5D0MPD4</accession>
<evidence type="ECO:0000256" key="1">
    <source>
        <dbReference type="PROSITE-ProRule" id="PRU00339"/>
    </source>
</evidence>
<evidence type="ECO:0000259" key="2">
    <source>
        <dbReference type="PROSITE" id="PS50076"/>
    </source>
</evidence>
<dbReference type="AlphaFoldDB" id="A0A5D0MPD4"/>
<dbReference type="EMBL" id="VSIV01000094">
    <property type="protein sequence ID" value="TYB33885.1"/>
    <property type="molecule type" value="Genomic_DNA"/>
</dbReference>
<dbReference type="SMART" id="SM00271">
    <property type="entry name" value="DnaJ"/>
    <property type="match status" value="1"/>
</dbReference>
<dbReference type="PANTHER" id="PTHR36304:SF4">
    <property type="entry name" value="DUF4388 DOMAIN-CONTAINING PROTEIN"/>
    <property type="match status" value="1"/>
</dbReference>
<gene>
    <name evidence="3" type="ORF">FXF49_04150</name>
</gene>
<dbReference type="Gene3D" id="1.10.287.110">
    <property type="entry name" value="DnaJ domain"/>
    <property type="match status" value="1"/>
</dbReference>
<keyword evidence="1" id="KW-0802">TPR repeat</keyword>
<comment type="caution">
    <text evidence="3">The sequence shown here is derived from an EMBL/GenBank/DDBJ whole genome shotgun (WGS) entry which is preliminary data.</text>
</comment>
<evidence type="ECO:0000313" key="3">
    <source>
        <dbReference type="EMBL" id="TYB33885.1"/>
    </source>
</evidence>
<dbReference type="SUPFAM" id="SSF160246">
    <property type="entry name" value="EspE N-terminal domain-like"/>
    <property type="match status" value="1"/>
</dbReference>
<dbReference type="InterPro" id="IPR025497">
    <property type="entry name" value="PatA-like_N"/>
</dbReference>
<dbReference type="InterPro" id="IPR037257">
    <property type="entry name" value="T2SS_E_N_sf"/>
</dbReference>
<dbReference type="Pfam" id="PF14332">
    <property type="entry name" value="DUF4388"/>
    <property type="match status" value="1"/>
</dbReference>
<feature type="repeat" description="TPR" evidence="1">
    <location>
        <begin position="685"/>
        <end position="718"/>
    </location>
</feature>
<dbReference type="Pfam" id="PF00226">
    <property type="entry name" value="DnaJ"/>
    <property type="match status" value="1"/>
</dbReference>
<dbReference type="InterPro" id="IPR036869">
    <property type="entry name" value="J_dom_sf"/>
</dbReference>
<dbReference type="CDD" id="cd06257">
    <property type="entry name" value="DnaJ"/>
    <property type="match status" value="1"/>
</dbReference>
<dbReference type="SUPFAM" id="SSF48452">
    <property type="entry name" value="TPR-like"/>
    <property type="match status" value="1"/>
</dbReference>
<dbReference type="RefSeq" id="WP_303700642.1">
    <property type="nucleotide sequence ID" value="NZ_VSIV01000094.1"/>
</dbReference>
<evidence type="ECO:0000313" key="4">
    <source>
        <dbReference type="Proteomes" id="UP000323337"/>
    </source>
</evidence>
<dbReference type="InterPro" id="IPR019734">
    <property type="entry name" value="TPR_rpt"/>
</dbReference>